<dbReference type="PATRIC" id="fig|1121865.3.peg.1904"/>
<proteinExistence type="inferred from homology"/>
<dbReference type="InterPro" id="IPR005229">
    <property type="entry name" value="YicC/YloC-like"/>
</dbReference>
<dbReference type="Pfam" id="PF08340">
    <property type="entry name" value="YicC-like_C"/>
    <property type="match status" value="1"/>
</dbReference>
<protein>
    <submittedName>
        <fullName evidence="8">TIGR00255 family protein</fullName>
    </submittedName>
</protein>
<reference evidence="8 9" key="1">
    <citation type="submission" date="2013-03" db="EMBL/GenBank/DDBJ databases">
        <title>The Genome Sequence of Enterococcus columbae ATCC_51263 (PacBio/Illumina hybrid assembly).</title>
        <authorList>
            <consortium name="The Broad Institute Genomics Platform"/>
            <consortium name="The Broad Institute Genome Sequencing Center for Infectious Disease"/>
            <person name="Earl A."/>
            <person name="Russ C."/>
            <person name="Gilmore M."/>
            <person name="Surin D."/>
            <person name="Walker B."/>
            <person name="Young S."/>
            <person name="Zeng Q."/>
            <person name="Gargeya S."/>
            <person name="Fitzgerald M."/>
            <person name="Haas B."/>
            <person name="Abouelleil A."/>
            <person name="Allen A.W."/>
            <person name="Alvarado L."/>
            <person name="Arachchi H.M."/>
            <person name="Berlin A.M."/>
            <person name="Chapman S.B."/>
            <person name="Gainer-Dewar J."/>
            <person name="Goldberg J."/>
            <person name="Griggs A."/>
            <person name="Gujja S."/>
            <person name="Hansen M."/>
            <person name="Howarth C."/>
            <person name="Imamovic A."/>
            <person name="Ireland A."/>
            <person name="Larimer J."/>
            <person name="McCowan C."/>
            <person name="Murphy C."/>
            <person name="Pearson M."/>
            <person name="Poon T.W."/>
            <person name="Priest M."/>
            <person name="Roberts A."/>
            <person name="Saif S."/>
            <person name="Shea T."/>
            <person name="Sisk P."/>
            <person name="Sykes S."/>
            <person name="Wortman J."/>
            <person name="Nusbaum C."/>
            <person name="Birren B."/>
        </authorList>
    </citation>
    <scope>NUCLEOTIDE SEQUENCE [LARGE SCALE GENOMIC DNA]</scope>
    <source>
        <strain evidence="8 9">ATCC 51263</strain>
    </source>
</reference>
<evidence type="ECO:0000313" key="9">
    <source>
        <dbReference type="Proteomes" id="UP000014113"/>
    </source>
</evidence>
<dbReference type="Proteomes" id="UP000014113">
    <property type="component" value="Unassembled WGS sequence"/>
</dbReference>
<keyword evidence="3" id="KW-0255">Endonuclease</keyword>
<keyword evidence="9" id="KW-1185">Reference proteome</keyword>
<dbReference type="STRING" id="1121865.OMW_01959"/>
<keyword evidence="4" id="KW-0378">Hydrolase</keyword>
<evidence type="ECO:0000256" key="3">
    <source>
        <dbReference type="ARBA" id="ARBA00022759"/>
    </source>
</evidence>
<dbReference type="InterPro" id="IPR013527">
    <property type="entry name" value="YicC-like_N"/>
</dbReference>
<evidence type="ECO:0000256" key="5">
    <source>
        <dbReference type="ARBA" id="ARBA00035648"/>
    </source>
</evidence>
<evidence type="ECO:0000256" key="2">
    <source>
        <dbReference type="ARBA" id="ARBA00022722"/>
    </source>
</evidence>
<dbReference type="AlphaFoldDB" id="S1MTK3"/>
<dbReference type="eggNOG" id="COG1561">
    <property type="taxonomic scope" value="Bacteria"/>
</dbReference>
<feature type="domain" description="Endoribonuclease YicC-like C-terminal" evidence="7">
    <location>
        <begin position="183"/>
        <end position="294"/>
    </location>
</feature>
<feature type="domain" description="Endoribonuclease YicC-like N-terminal" evidence="6">
    <location>
        <begin position="2"/>
        <end position="159"/>
    </location>
</feature>
<evidence type="ECO:0000259" key="7">
    <source>
        <dbReference type="Pfam" id="PF08340"/>
    </source>
</evidence>
<gene>
    <name evidence="8" type="ORF">I568_02336</name>
</gene>
<name>S1MTK3_9ENTE</name>
<dbReference type="GO" id="GO:0016787">
    <property type="term" value="F:hydrolase activity"/>
    <property type="evidence" value="ECO:0007669"/>
    <property type="project" value="UniProtKB-KW"/>
</dbReference>
<evidence type="ECO:0000256" key="1">
    <source>
        <dbReference type="ARBA" id="ARBA00001968"/>
    </source>
</evidence>
<organism evidence="8 9">
    <name type="scientific">Enterococcus columbae DSM 7374 = ATCC 51263</name>
    <dbReference type="NCBI Taxonomy" id="1121865"/>
    <lineage>
        <taxon>Bacteria</taxon>
        <taxon>Bacillati</taxon>
        <taxon>Bacillota</taxon>
        <taxon>Bacilli</taxon>
        <taxon>Lactobacillales</taxon>
        <taxon>Enterococcaceae</taxon>
        <taxon>Enterococcus</taxon>
    </lineage>
</organism>
<evidence type="ECO:0000259" key="6">
    <source>
        <dbReference type="Pfam" id="PF03755"/>
    </source>
</evidence>
<comment type="similarity">
    <text evidence="5">Belongs to the YicC/YloC family.</text>
</comment>
<accession>S1MTK3</accession>
<comment type="caution">
    <text evidence="8">The sequence shown here is derived from an EMBL/GenBank/DDBJ whole genome shotgun (WGS) entry which is preliminary data.</text>
</comment>
<sequence>MMKSMTGFGKAVLEDAGYRVTVEMKSVNNRFLDVQLRLPSILNEFELMIRKQIANVLQRGRVEVMLKLDLPDNQAQEVKIHWASLKQAMELLNDKMRGDYRTSLSMTHLVEKLILRPEFIEVQPASLSAEQLAPLMSRAVLAAVTKLDQVRLQEGEAIAKVLQQNGQMVAEICQELASFNTLYEKEYQARYEKKLQEYLAAEVQQERLLTELAILLERGDIHEELDRLAIHCQHYQELIATKEPVGRQLDFLLQEMNREVNTIGSKSSAIEIKNYVIQLKTTLEKIREQIQNIE</sequence>
<keyword evidence="2" id="KW-0540">Nuclease</keyword>
<dbReference type="OrthoDB" id="9771229at2"/>
<dbReference type="EMBL" id="ASWJ01000011">
    <property type="protein sequence ID" value="EOW79985.1"/>
    <property type="molecule type" value="Genomic_DNA"/>
</dbReference>
<dbReference type="PANTHER" id="PTHR30636:SF3">
    <property type="entry name" value="UPF0701 PROTEIN YICC"/>
    <property type="match status" value="1"/>
</dbReference>
<dbReference type="GO" id="GO:0004521">
    <property type="term" value="F:RNA endonuclease activity"/>
    <property type="evidence" value="ECO:0007669"/>
    <property type="project" value="InterPro"/>
</dbReference>
<dbReference type="InterPro" id="IPR013551">
    <property type="entry name" value="YicC-like_C"/>
</dbReference>
<dbReference type="PANTHER" id="PTHR30636">
    <property type="entry name" value="UPF0701 PROTEIN YICC"/>
    <property type="match status" value="1"/>
</dbReference>
<evidence type="ECO:0000313" key="8">
    <source>
        <dbReference type="EMBL" id="EOW79985.1"/>
    </source>
</evidence>
<comment type="cofactor">
    <cofactor evidence="1">
        <name>a divalent metal cation</name>
        <dbReference type="ChEBI" id="CHEBI:60240"/>
    </cofactor>
</comment>
<dbReference type="NCBIfam" id="TIGR00255">
    <property type="entry name" value="YicC/YloC family endoribonuclease"/>
    <property type="match status" value="1"/>
</dbReference>
<dbReference type="Pfam" id="PF03755">
    <property type="entry name" value="YicC-like_N"/>
    <property type="match status" value="1"/>
</dbReference>
<evidence type="ECO:0000256" key="4">
    <source>
        <dbReference type="ARBA" id="ARBA00022801"/>
    </source>
</evidence>